<dbReference type="GO" id="GO:0006508">
    <property type="term" value="P:proteolysis"/>
    <property type="evidence" value="ECO:0007669"/>
    <property type="project" value="UniProtKB-KW"/>
</dbReference>
<evidence type="ECO:0000256" key="2">
    <source>
        <dbReference type="ARBA" id="ARBA00022670"/>
    </source>
</evidence>
<dbReference type="RefSeq" id="WP_282839939.1">
    <property type="nucleotide sequence ID" value="NZ_JASCXW010000030.1"/>
</dbReference>
<organism evidence="4 5">
    <name type="scientific">Peloplasma aerotolerans</name>
    <dbReference type="NCBI Taxonomy" id="3044389"/>
    <lineage>
        <taxon>Bacteria</taxon>
        <taxon>Bacillati</taxon>
        <taxon>Mycoplasmatota</taxon>
        <taxon>Mollicutes</taxon>
        <taxon>Acholeplasmatales</taxon>
        <taxon>Acholeplasmataceae</taxon>
        <taxon>Peloplasma</taxon>
    </lineage>
</organism>
<dbReference type="AlphaFoldDB" id="A0AAW6UBM5"/>
<dbReference type="Gene3D" id="2.40.10.10">
    <property type="entry name" value="Trypsin-like serine proteases"/>
    <property type="match status" value="2"/>
</dbReference>
<evidence type="ECO:0000256" key="1">
    <source>
        <dbReference type="ARBA" id="ARBA00010541"/>
    </source>
</evidence>
<evidence type="ECO:0000256" key="3">
    <source>
        <dbReference type="ARBA" id="ARBA00022801"/>
    </source>
</evidence>
<dbReference type="InterPro" id="IPR043504">
    <property type="entry name" value="Peptidase_S1_PA_chymotrypsin"/>
</dbReference>
<gene>
    <name evidence="4" type="ORF">QJ521_08000</name>
</gene>
<dbReference type="SUPFAM" id="SSF50494">
    <property type="entry name" value="Trypsin-like serine proteases"/>
    <property type="match status" value="1"/>
</dbReference>
<dbReference type="InterPro" id="IPR009003">
    <property type="entry name" value="Peptidase_S1_PA"/>
</dbReference>
<dbReference type="SUPFAM" id="SSF50156">
    <property type="entry name" value="PDZ domain-like"/>
    <property type="match status" value="1"/>
</dbReference>
<keyword evidence="3" id="KW-0378">Hydrolase</keyword>
<evidence type="ECO:0000313" key="4">
    <source>
        <dbReference type="EMBL" id="MDI6453506.1"/>
    </source>
</evidence>
<proteinExistence type="inferred from homology"/>
<sequence length="358" mass="38908">MKKRVLGLLLIIFTALLLTGCTLSLRAVEPYQSPTPYEQLRIDMIATVEPSVVVVKTETGHGSGIIFKSEPVQGTSLTRYYIMTNFHVVEDGGEMTIHFGKDKVDIPVKDYAGYKLYDIAVVRIETDRQLRVHPVAPINNNTITEIIKGQDVYAIGTPQEIDKFNYVTQGIVSLTTYAYNGVAGLAIMHDAELNPGNSGGPLFNLNGDLIGINVAKVASVSSKDGTIAAEGLNYSLSINKIAPTIRSFNESSYTAVVRRPRLGITVQEVSVFLEQNEASLLPPNPVGVVVIGFDLTRNAHEVLEEFDLIIEMNGTAITSIADIAAQLEGAEFGDPHVLKVMRKVNGSFVEVTVTIELS</sequence>
<dbReference type="Pfam" id="PF13365">
    <property type="entry name" value="Trypsin_2"/>
    <property type="match status" value="1"/>
</dbReference>
<dbReference type="PANTHER" id="PTHR43343:SF3">
    <property type="entry name" value="PROTEASE DO-LIKE 8, CHLOROPLASTIC"/>
    <property type="match status" value="1"/>
</dbReference>
<comment type="similarity">
    <text evidence="1">Belongs to the peptidase S1C family.</text>
</comment>
<keyword evidence="5" id="KW-1185">Reference proteome</keyword>
<dbReference type="InterPro" id="IPR001940">
    <property type="entry name" value="Peptidase_S1C"/>
</dbReference>
<comment type="caution">
    <text evidence="4">The sequence shown here is derived from an EMBL/GenBank/DDBJ whole genome shotgun (WGS) entry which is preliminary data.</text>
</comment>
<keyword evidence="2" id="KW-0645">Protease</keyword>
<dbReference type="PROSITE" id="PS51257">
    <property type="entry name" value="PROKAR_LIPOPROTEIN"/>
    <property type="match status" value="1"/>
</dbReference>
<dbReference type="PRINTS" id="PR00834">
    <property type="entry name" value="PROTEASES2C"/>
</dbReference>
<protein>
    <submittedName>
        <fullName evidence="4">Trypsin-like peptidase domain-containing protein</fullName>
    </submittedName>
</protein>
<accession>A0AAW6UBM5</accession>
<dbReference type="PANTHER" id="PTHR43343">
    <property type="entry name" value="PEPTIDASE S12"/>
    <property type="match status" value="1"/>
</dbReference>
<reference evidence="4" key="1">
    <citation type="submission" date="2023-05" db="EMBL/GenBank/DDBJ databases">
        <title>Mariniplasma microaerophilum sp. nov., a novel anaerobic mollicute isolated from terrestrial mud volcano, Taman Peninsula, Russia.</title>
        <authorList>
            <person name="Khomyakova M.A."/>
            <person name="Merkel A.Y."/>
            <person name="Slobodkin A.I."/>
        </authorList>
    </citation>
    <scope>NUCLEOTIDE SEQUENCE</scope>
    <source>
        <strain evidence="4">M4Ah</strain>
    </source>
</reference>
<name>A0AAW6UBM5_9MOLU</name>
<dbReference type="Gene3D" id="2.30.42.10">
    <property type="match status" value="1"/>
</dbReference>
<dbReference type="GO" id="GO:0004252">
    <property type="term" value="F:serine-type endopeptidase activity"/>
    <property type="evidence" value="ECO:0007669"/>
    <property type="project" value="InterPro"/>
</dbReference>
<evidence type="ECO:0000313" key="5">
    <source>
        <dbReference type="Proteomes" id="UP001431532"/>
    </source>
</evidence>
<dbReference type="Proteomes" id="UP001431532">
    <property type="component" value="Unassembled WGS sequence"/>
</dbReference>
<dbReference type="InterPro" id="IPR036034">
    <property type="entry name" value="PDZ_sf"/>
</dbReference>
<dbReference type="InterPro" id="IPR051201">
    <property type="entry name" value="Chloro_Bact_Ser_Proteases"/>
</dbReference>
<dbReference type="EMBL" id="JASCXW010000030">
    <property type="protein sequence ID" value="MDI6453506.1"/>
    <property type="molecule type" value="Genomic_DNA"/>
</dbReference>